<keyword evidence="8" id="KW-1185">Reference proteome</keyword>
<dbReference type="RefSeq" id="WP_258798846.1">
    <property type="nucleotide sequence ID" value="NZ_JANTHX010000007.1"/>
</dbReference>
<comment type="cofactor">
    <cofactor evidence="1">
        <name>FAD</name>
        <dbReference type="ChEBI" id="CHEBI:57692"/>
    </cofactor>
</comment>
<evidence type="ECO:0000256" key="2">
    <source>
        <dbReference type="ARBA" id="ARBA00022630"/>
    </source>
</evidence>
<dbReference type="EMBL" id="JANTHX010000007">
    <property type="protein sequence ID" value="MCS0499771.1"/>
    <property type="molecule type" value="Genomic_DNA"/>
</dbReference>
<dbReference type="InterPro" id="IPR036134">
    <property type="entry name" value="Crypto/Photolyase_FAD-like_sf"/>
</dbReference>
<dbReference type="Pfam" id="PF00875">
    <property type="entry name" value="DNA_photolyase"/>
    <property type="match status" value="1"/>
</dbReference>
<proteinExistence type="inferred from homology"/>
<dbReference type="Gene3D" id="3.40.50.620">
    <property type="entry name" value="HUPs"/>
    <property type="match status" value="1"/>
</dbReference>
<name>A0ABT1ZGD8_9MICO</name>
<evidence type="ECO:0000259" key="6">
    <source>
        <dbReference type="PROSITE" id="PS51645"/>
    </source>
</evidence>
<keyword evidence="4 5" id="KW-0157">Chromophore</keyword>
<dbReference type="InterPro" id="IPR002081">
    <property type="entry name" value="Cryptochrome/DNA_photolyase_1"/>
</dbReference>
<dbReference type="InterPro" id="IPR018394">
    <property type="entry name" value="DNA_photolyase_1_CS_C"/>
</dbReference>
<evidence type="ECO:0000256" key="5">
    <source>
        <dbReference type="RuleBase" id="RU004182"/>
    </source>
</evidence>
<dbReference type="PANTHER" id="PTHR11455">
    <property type="entry name" value="CRYPTOCHROME"/>
    <property type="match status" value="1"/>
</dbReference>
<dbReference type="InterPro" id="IPR036155">
    <property type="entry name" value="Crypto/Photolyase_N_sf"/>
</dbReference>
<evidence type="ECO:0000313" key="8">
    <source>
        <dbReference type="Proteomes" id="UP001205337"/>
    </source>
</evidence>
<gene>
    <name evidence="7" type="ORF">NUH29_09445</name>
</gene>
<comment type="caution">
    <text evidence="7">The sequence shown here is derived from an EMBL/GenBank/DDBJ whole genome shotgun (WGS) entry which is preliminary data.</text>
</comment>
<dbReference type="InterPro" id="IPR014729">
    <property type="entry name" value="Rossmann-like_a/b/a_fold"/>
</dbReference>
<dbReference type="Gene3D" id="1.10.579.10">
    <property type="entry name" value="DNA Cyclobutane Dipyrimidine Photolyase, subunit A, domain 3"/>
    <property type="match status" value="1"/>
</dbReference>
<dbReference type="SUPFAM" id="SSF52425">
    <property type="entry name" value="Cryptochrome/photolyase, N-terminal domain"/>
    <property type="match status" value="1"/>
</dbReference>
<dbReference type="PROSITE" id="PS51645">
    <property type="entry name" value="PHR_CRY_ALPHA_BETA"/>
    <property type="match status" value="1"/>
</dbReference>
<dbReference type="PANTHER" id="PTHR11455:SF9">
    <property type="entry name" value="CRYPTOCHROME CIRCADIAN CLOCK 5 ISOFORM X1"/>
    <property type="match status" value="1"/>
</dbReference>
<keyword evidence="2 5" id="KW-0285">Flavoprotein</keyword>
<reference evidence="7 8" key="1">
    <citation type="submission" date="2022-08" db="EMBL/GenBank/DDBJ databases">
        <authorList>
            <person name="Li F."/>
        </authorList>
    </citation>
    <scope>NUCLEOTIDE SEQUENCE [LARGE SCALE GENOMIC DNA]</scope>
    <source>
        <strain evidence="7 8">10F1B-8-1</strain>
    </source>
</reference>
<sequence>MTTAPTLVWFRDDLRIADHPALHAAADRGAPVIACYLLDEHGEGVRAPGGAARWWLHHSLAALRDELAELGVPLVLRRGPAVELLPALVAEAGADAVLWNRRYSPARAIDARLKSALREAGVDARSFPGDVLAEPQDVRTGSGTPYRVFTPFWNGLRDRPVASPLPAPDALTGADAPGGDALEAWGLLPTRPDWSGGLRAAWAPGEAAALARLEEFAGELDGYAERDLPAVDASSRLSPRLRWGELSPRQVWHRIRAAGGPQSEPFLRELGWREFFRHTLFHEPDLATRNLKPAFDRFPWAEPDPTELTAWREGRTGLPLVDAGMRELWATGTMHNRVRMSAASFLIKNLLVDWRVGEQWFWDTLVDADEASNPGNWQWVAGSGQDAAPYFRIFNPERQAARFDPDARYIRRWIPEYGTDAYPAPIVDLAATRERALAAYDTIR</sequence>
<comment type="similarity">
    <text evidence="5">Belongs to the DNA photolyase family.</text>
</comment>
<evidence type="ECO:0000256" key="4">
    <source>
        <dbReference type="ARBA" id="ARBA00022991"/>
    </source>
</evidence>
<accession>A0ABT1ZGD8</accession>
<evidence type="ECO:0000313" key="7">
    <source>
        <dbReference type="EMBL" id="MCS0499771.1"/>
    </source>
</evidence>
<dbReference type="PROSITE" id="PS00394">
    <property type="entry name" value="DNA_PHOTOLYASES_1_1"/>
    <property type="match status" value="1"/>
</dbReference>
<feature type="domain" description="Photolyase/cryptochrome alpha/beta" evidence="6">
    <location>
        <begin position="4"/>
        <end position="132"/>
    </location>
</feature>
<dbReference type="Pfam" id="PF03441">
    <property type="entry name" value="FAD_binding_7"/>
    <property type="match status" value="1"/>
</dbReference>
<dbReference type="Proteomes" id="UP001205337">
    <property type="component" value="Unassembled WGS sequence"/>
</dbReference>
<dbReference type="Gene3D" id="1.25.40.80">
    <property type="match status" value="1"/>
</dbReference>
<organism evidence="7 8">
    <name type="scientific">Protaetiibacter mangrovi</name>
    <dbReference type="NCBI Taxonomy" id="2970926"/>
    <lineage>
        <taxon>Bacteria</taxon>
        <taxon>Bacillati</taxon>
        <taxon>Actinomycetota</taxon>
        <taxon>Actinomycetes</taxon>
        <taxon>Micrococcales</taxon>
        <taxon>Microbacteriaceae</taxon>
        <taxon>Protaetiibacter</taxon>
    </lineage>
</organism>
<evidence type="ECO:0000256" key="3">
    <source>
        <dbReference type="ARBA" id="ARBA00022827"/>
    </source>
</evidence>
<dbReference type="SUPFAM" id="SSF48173">
    <property type="entry name" value="Cryptochrome/photolyase FAD-binding domain"/>
    <property type="match status" value="1"/>
</dbReference>
<dbReference type="PRINTS" id="PR00147">
    <property type="entry name" value="DNAPHOTLYASE"/>
</dbReference>
<dbReference type="InterPro" id="IPR005101">
    <property type="entry name" value="Cryptochr/Photolyase_FAD-bd"/>
</dbReference>
<protein>
    <submittedName>
        <fullName evidence="7">DNA photolyase family protein</fullName>
    </submittedName>
</protein>
<dbReference type="InterPro" id="IPR006050">
    <property type="entry name" value="DNA_photolyase_N"/>
</dbReference>
<keyword evidence="3 5" id="KW-0274">FAD</keyword>
<evidence type="ECO:0000256" key="1">
    <source>
        <dbReference type="ARBA" id="ARBA00001974"/>
    </source>
</evidence>